<name>A0A5E4G0T5_PRUDU</name>
<dbReference type="EMBL" id="JAJFAZ020000003">
    <property type="protein sequence ID" value="KAI5339234.1"/>
    <property type="molecule type" value="Genomic_DNA"/>
</dbReference>
<dbReference type="EMBL" id="CABIKO010000282">
    <property type="protein sequence ID" value="VVA33326.1"/>
    <property type="molecule type" value="Genomic_DNA"/>
</dbReference>
<reference evidence="2" key="1">
    <citation type="submission" date="2019-07" db="EMBL/GenBank/DDBJ databases">
        <authorList>
            <person name="Alioto T."/>
            <person name="Alioto T."/>
            <person name="Gomez Garrido J."/>
        </authorList>
    </citation>
    <scope>NUCLEOTIDE SEQUENCE</scope>
</reference>
<dbReference type="Proteomes" id="UP000327085">
    <property type="component" value="Chromosome 3"/>
</dbReference>
<dbReference type="Proteomes" id="UP001054821">
    <property type="component" value="Chromosome 3"/>
</dbReference>
<dbReference type="AlphaFoldDB" id="A0A5E4G0T5"/>
<evidence type="ECO:0000313" key="4">
    <source>
        <dbReference type="Proteomes" id="UP001054821"/>
    </source>
</evidence>
<protein>
    <submittedName>
        <fullName evidence="2">Uncharacterized protein</fullName>
    </submittedName>
</protein>
<sequence>MLVAGVNITIKDEEEEKPVGDAVVGKEKGEAQEEDQMVVIVKEERDDEHEAVVVKAKDEKGKKIKRMIMLCWLTKLIMRKRWR</sequence>
<evidence type="ECO:0000313" key="2">
    <source>
        <dbReference type="EMBL" id="VVA33326.1"/>
    </source>
</evidence>
<gene>
    <name evidence="2" type="ORF">ALMOND_2B001034</name>
    <name evidence="1" type="ORF">L3X38_018506</name>
</gene>
<reference evidence="3" key="2">
    <citation type="journal article" date="2020" name="Plant J.">
        <title>Transposons played a major role in the diversification between the closely related almond and peach genomes: results from the almond genome sequence.</title>
        <authorList>
            <person name="Alioto T."/>
            <person name="Alexiou K.G."/>
            <person name="Bardil A."/>
            <person name="Barteri F."/>
            <person name="Castanera R."/>
            <person name="Cruz F."/>
            <person name="Dhingra A."/>
            <person name="Duval H."/>
            <person name="Fernandez I Marti A."/>
            <person name="Frias L."/>
            <person name="Galan B."/>
            <person name="Garcia J.L."/>
            <person name="Howad W."/>
            <person name="Gomez-Garrido J."/>
            <person name="Gut M."/>
            <person name="Julca I."/>
            <person name="Morata J."/>
            <person name="Puigdomenech P."/>
            <person name="Ribeca P."/>
            <person name="Rubio Cabetas M.J."/>
            <person name="Vlasova A."/>
            <person name="Wirthensohn M."/>
            <person name="Garcia-Mas J."/>
            <person name="Gabaldon T."/>
            <person name="Casacuberta J.M."/>
            <person name="Arus P."/>
        </authorList>
    </citation>
    <scope>NUCLEOTIDE SEQUENCE [LARGE SCALE GENOMIC DNA]</scope>
    <source>
        <strain evidence="3">cv. Texas</strain>
    </source>
</reference>
<accession>A0A5E4G0T5</accession>
<dbReference type="Gramene" id="VVA33326">
    <property type="protein sequence ID" value="VVA33326"/>
    <property type="gene ID" value="Prudul26B001034"/>
</dbReference>
<evidence type="ECO:0000313" key="3">
    <source>
        <dbReference type="Proteomes" id="UP000327085"/>
    </source>
</evidence>
<organism evidence="2 3">
    <name type="scientific">Prunus dulcis</name>
    <name type="common">Almond</name>
    <name type="synonym">Amygdalus dulcis</name>
    <dbReference type="NCBI Taxonomy" id="3755"/>
    <lineage>
        <taxon>Eukaryota</taxon>
        <taxon>Viridiplantae</taxon>
        <taxon>Streptophyta</taxon>
        <taxon>Embryophyta</taxon>
        <taxon>Tracheophyta</taxon>
        <taxon>Spermatophyta</taxon>
        <taxon>Magnoliopsida</taxon>
        <taxon>eudicotyledons</taxon>
        <taxon>Gunneridae</taxon>
        <taxon>Pentapetalae</taxon>
        <taxon>rosids</taxon>
        <taxon>fabids</taxon>
        <taxon>Rosales</taxon>
        <taxon>Rosaceae</taxon>
        <taxon>Amygdaloideae</taxon>
        <taxon>Amygdaleae</taxon>
        <taxon>Prunus</taxon>
    </lineage>
</organism>
<proteinExistence type="predicted"/>
<dbReference type="InParanoid" id="A0A5E4G0T5"/>
<reference evidence="1 4" key="3">
    <citation type="journal article" date="2022" name="G3 (Bethesda)">
        <title>Whole-genome sequence and methylome profiling of the almond [Prunus dulcis (Mill.) D.A. Webb] cultivar 'Nonpareil'.</title>
        <authorList>
            <person name="D'Amico-Willman K.M."/>
            <person name="Ouma W.Z."/>
            <person name="Meulia T."/>
            <person name="Sideli G.M."/>
            <person name="Gradziel T.M."/>
            <person name="Fresnedo-Ramirez J."/>
        </authorList>
    </citation>
    <scope>NUCLEOTIDE SEQUENCE [LARGE SCALE GENOMIC DNA]</scope>
    <source>
        <strain evidence="1">Clone GOH B32 T37-40</strain>
    </source>
</reference>
<evidence type="ECO:0000313" key="1">
    <source>
        <dbReference type="EMBL" id="KAI5339234.1"/>
    </source>
</evidence>
<keyword evidence="4" id="KW-1185">Reference proteome</keyword>